<dbReference type="EMBL" id="JAAMOW010000003">
    <property type="protein sequence ID" value="NGY04695.1"/>
    <property type="molecule type" value="Genomic_DNA"/>
</dbReference>
<comment type="caution">
    <text evidence="3">The sequence shown here is derived from an EMBL/GenBank/DDBJ whole genome shotgun (WGS) entry which is preliminary data.</text>
</comment>
<dbReference type="SUPFAM" id="SSF54637">
    <property type="entry name" value="Thioesterase/thiol ester dehydrase-isomerase"/>
    <property type="match status" value="2"/>
</dbReference>
<accession>A0A6M2BR33</accession>
<dbReference type="InterPro" id="IPR029069">
    <property type="entry name" value="HotDog_dom_sf"/>
</dbReference>
<dbReference type="Pfam" id="PF13622">
    <property type="entry name" value="4HBT_3"/>
    <property type="match status" value="1"/>
</dbReference>
<feature type="domain" description="Acyl-CoA thioesterase-like N-terminal HotDog" evidence="1">
    <location>
        <begin position="22"/>
        <end position="100"/>
    </location>
</feature>
<dbReference type="Gene3D" id="2.40.160.210">
    <property type="entry name" value="Acyl-CoA thioesterase, double hotdog domain"/>
    <property type="match status" value="1"/>
</dbReference>
<organism evidence="3 4">
    <name type="scientific">Solimonas terrae</name>
    <dbReference type="NCBI Taxonomy" id="1396819"/>
    <lineage>
        <taxon>Bacteria</taxon>
        <taxon>Pseudomonadati</taxon>
        <taxon>Pseudomonadota</taxon>
        <taxon>Gammaproteobacteria</taxon>
        <taxon>Nevskiales</taxon>
        <taxon>Nevskiaceae</taxon>
        <taxon>Solimonas</taxon>
    </lineage>
</organism>
<feature type="domain" description="Acyl-CoA thioesterase-like C-terminal" evidence="2">
    <location>
        <begin position="128"/>
        <end position="260"/>
    </location>
</feature>
<proteinExistence type="predicted"/>
<keyword evidence="4" id="KW-1185">Reference proteome</keyword>
<name>A0A6M2BR33_9GAMM</name>
<sequence>MQFSELMASVSGAGSEWRVAVTPDWQQGRTLFGGLQAALAVQAMRGLIGNAAPLRTLQTTFIAPIPAGDIRIATRVLRSGRSATQVEAQLFDGEQLACAVLGIFGLSRESVLAIAPPWPGLTVEPPEARELRYVEGVTPAFTQYLNFRWASGGFPFRGAAEPKTQIYVRLREDRPVGELQLIALADSIPSPGLSVLNTRAQASSMTWMLELLRPDYDPAGDAWWLMDAEVNAAQSGYLSQAATLWSPDRKAVALSRQSVVAFA</sequence>
<gene>
    <name evidence="3" type="ORF">G7Y85_07960</name>
</gene>
<dbReference type="AlphaFoldDB" id="A0A6M2BR33"/>
<dbReference type="InterPro" id="IPR042171">
    <property type="entry name" value="Acyl-CoA_hotdog"/>
</dbReference>
<evidence type="ECO:0000313" key="4">
    <source>
        <dbReference type="Proteomes" id="UP000472676"/>
    </source>
</evidence>
<reference evidence="3 4" key="1">
    <citation type="journal article" date="2014" name="Int. J. Syst. Evol. Microbiol.">
        <title>Solimonas terrae sp. nov., isolated from soil.</title>
        <authorList>
            <person name="Kim S.J."/>
            <person name="Moon J.Y."/>
            <person name="Weon H.Y."/>
            <person name="Ahn J.H."/>
            <person name="Chen W.M."/>
            <person name="Kwon S.W."/>
        </authorList>
    </citation>
    <scope>NUCLEOTIDE SEQUENCE [LARGE SCALE GENOMIC DNA]</scope>
    <source>
        <strain evidence="3 4">KIS83-12</strain>
    </source>
</reference>
<evidence type="ECO:0000259" key="1">
    <source>
        <dbReference type="Pfam" id="PF13622"/>
    </source>
</evidence>
<dbReference type="Proteomes" id="UP000472676">
    <property type="component" value="Unassembled WGS sequence"/>
</dbReference>
<dbReference type="InterPro" id="IPR049450">
    <property type="entry name" value="ACOT8-like_C"/>
</dbReference>
<dbReference type="InterPro" id="IPR049449">
    <property type="entry name" value="TesB_ACOT8-like_N"/>
</dbReference>
<dbReference type="Pfam" id="PF20789">
    <property type="entry name" value="4HBT_3C"/>
    <property type="match status" value="1"/>
</dbReference>
<protein>
    <submittedName>
        <fullName evidence="3">Thioesterase family protein</fullName>
    </submittedName>
</protein>
<evidence type="ECO:0000313" key="3">
    <source>
        <dbReference type="EMBL" id="NGY04695.1"/>
    </source>
</evidence>
<dbReference type="RefSeq" id="WP_166254501.1">
    <property type="nucleotide sequence ID" value="NZ_JAAMOW010000003.1"/>
</dbReference>
<dbReference type="CDD" id="cd03440">
    <property type="entry name" value="hot_dog"/>
    <property type="match status" value="1"/>
</dbReference>
<evidence type="ECO:0000259" key="2">
    <source>
        <dbReference type="Pfam" id="PF20789"/>
    </source>
</evidence>